<dbReference type="KEGG" id="qsa:O6P43_020502"/>
<dbReference type="PROSITE" id="PS51038">
    <property type="entry name" value="BAH"/>
    <property type="match status" value="1"/>
</dbReference>
<dbReference type="SMART" id="SM00439">
    <property type="entry name" value="BAH"/>
    <property type="match status" value="1"/>
</dbReference>
<dbReference type="Gene3D" id="2.30.30.490">
    <property type="match status" value="1"/>
</dbReference>
<proteinExistence type="predicted"/>
<dbReference type="GO" id="GO:0003682">
    <property type="term" value="F:chromatin binding"/>
    <property type="evidence" value="ECO:0007669"/>
    <property type="project" value="InterPro"/>
</dbReference>
<dbReference type="Pfam" id="PF01426">
    <property type="entry name" value="BAH"/>
    <property type="match status" value="1"/>
</dbReference>
<dbReference type="PANTHER" id="PTHR46871">
    <property type="entry name" value="BROMO-ADJACENT HOMOLOGY (BAH) DOMAIN-CONTAINING PROTEIN"/>
    <property type="match status" value="1"/>
</dbReference>
<dbReference type="Proteomes" id="UP001163823">
    <property type="component" value="Chromosome 8"/>
</dbReference>
<evidence type="ECO:0000313" key="4">
    <source>
        <dbReference type="Proteomes" id="UP001163823"/>
    </source>
</evidence>
<evidence type="ECO:0000256" key="1">
    <source>
        <dbReference type="SAM" id="MobiDB-lite"/>
    </source>
</evidence>
<gene>
    <name evidence="3" type="ORF">O6P43_020502</name>
</gene>
<name>A0AAD7PLH5_QUISA</name>
<dbReference type="PANTHER" id="PTHR46871:SF1">
    <property type="entry name" value="BROMO-ADJACENT HOMOLOGY (BAH) DOMAIN-CONTAINING PROTEIN"/>
    <property type="match status" value="1"/>
</dbReference>
<sequence>MKRKETEREKEFGCLCKVEEEEEIVYMGTHQSFADQDFHEEDEELSFQNGQQPQSCVSEESVSKMNVKEEVEEEQSEGEESQKYGGEEEEPPLVNANAIGGPLRVSGEGRKKKYHYKAFEFDGNQYELEDFVLVAPDKIDDKPHVAVIKDITQGKNGCVMVTTQWFYRPKEVEREGNGRWNACDARALFYSFHVDEISAESVMHKCVVHFVPMHKKIPKRTEHPGFIVQRVYDHREERLYKLTDGDYKGNKQNEIDLLLHKTWSLLGDLPDIVTEEAPLNQEHGCDISREERKQASLINI</sequence>
<protein>
    <submittedName>
        <fullName evidence="3">Bromo-adjacent-likey (BAH) domain-containing protein</fullName>
    </submittedName>
</protein>
<organism evidence="3 4">
    <name type="scientific">Quillaja saponaria</name>
    <name type="common">Soap bark tree</name>
    <dbReference type="NCBI Taxonomy" id="32244"/>
    <lineage>
        <taxon>Eukaryota</taxon>
        <taxon>Viridiplantae</taxon>
        <taxon>Streptophyta</taxon>
        <taxon>Embryophyta</taxon>
        <taxon>Tracheophyta</taxon>
        <taxon>Spermatophyta</taxon>
        <taxon>Magnoliopsida</taxon>
        <taxon>eudicotyledons</taxon>
        <taxon>Gunneridae</taxon>
        <taxon>Pentapetalae</taxon>
        <taxon>rosids</taxon>
        <taxon>fabids</taxon>
        <taxon>Fabales</taxon>
        <taxon>Quillajaceae</taxon>
        <taxon>Quillaja</taxon>
    </lineage>
</organism>
<evidence type="ECO:0000313" key="3">
    <source>
        <dbReference type="EMBL" id="KAJ7959998.1"/>
    </source>
</evidence>
<feature type="domain" description="BAH" evidence="2">
    <location>
        <begin position="124"/>
        <end position="243"/>
    </location>
</feature>
<dbReference type="InterPro" id="IPR043151">
    <property type="entry name" value="BAH_sf"/>
</dbReference>
<dbReference type="EMBL" id="JARAOO010000008">
    <property type="protein sequence ID" value="KAJ7959998.1"/>
    <property type="molecule type" value="Genomic_DNA"/>
</dbReference>
<feature type="compositionally biased region" description="Acidic residues" evidence="1">
    <location>
        <begin position="70"/>
        <end position="79"/>
    </location>
</feature>
<evidence type="ECO:0000259" key="2">
    <source>
        <dbReference type="PROSITE" id="PS51038"/>
    </source>
</evidence>
<comment type="caution">
    <text evidence="3">The sequence shown here is derived from an EMBL/GenBank/DDBJ whole genome shotgun (WGS) entry which is preliminary data.</text>
</comment>
<accession>A0AAD7PLH5</accession>
<dbReference type="InterPro" id="IPR001025">
    <property type="entry name" value="BAH_dom"/>
</dbReference>
<feature type="compositionally biased region" description="Polar residues" evidence="1">
    <location>
        <begin position="46"/>
        <end position="57"/>
    </location>
</feature>
<feature type="region of interest" description="Disordered" evidence="1">
    <location>
        <begin position="34"/>
        <end position="102"/>
    </location>
</feature>
<reference evidence="3" key="1">
    <citation type="journal article" date="2023" name="Science">
        <title>Elucidation of the pathway for biosynthesis of saponin adjuvants from the soapbark tree.</title>
        <authorList>
            <person name="Reed J."/>
            <person name="Orme A."/>
            <person name="El-Demerdash A."/>
            <person name="Owen C."/>
            <person name="Martin L.B.B."/>
            <person name="Misra R.C."/>
            <person name="Kikuchi S."/>
            <person name="Rejzek M."/>
            <person name="Martin A.C."/>
            <person name="Harkess A."/>
            <person name="Leebens-Mack J."/>
            <person name="Louveau T."/>
            <person name="Stephenson M.J."/>
            <person name="Osbourn A."/>
        </authorList>
    </citation>
    <scope>NUCLEOTIDE SEQUENCE</scope>
    <source>
        <strain evidence="3">S10</strain>
    </source>
</reference>
<dbReference type="AlphaFoldDB" id="A0AAD7PLH5"/>
<keyword evidence="4" id="KW-1185">Reference proteome</keyword>